<comment type="caution">
    <text evidence="13">The sequence shown here is derived from an EMBL/GenBank/DDBJ whole genome shotgun (WGS) entry which is preliminary data.</text>
</comment>
<comment type="function">
    <text evidence="2 11">Catalyzes the insertion of molybdate into adenylated molybdopterin with the concomitant release of AMP.</text>
</comment>
<evidence type="ECO:0000313" key="13">
    <source>
        <dbReference type="EMBL" id="MBJ7593983.1"/>
    </source>
</evidence>
<evidence type="ECO:0000256" key="3">
    <source>
        <dbReference type="ARBA" id="ARBA00005046"/>
    </source>
</evidence>
<dbReference type="SMART" id="SM00852">
    <property type="entry name" value="MoCF_biosynth"/>
    <property type="match status" value="1"/>
</dbReference>
<keyword evidence="6 11" id="KW-0808">Transferase</keyword>
<dbReference type="AlphaFoldDB" id="A0A934JZ65"/>
<dbReference type="Gene3D" id="3.40.980.10">
    <property type="entry name" value="MoaB/Mog-like domain"/>
    <property type="match status" value="1"/>
</dbReference>
<dbReference type="EMBL" id="JAEKNS010000045">
    <property type="protein sequence ID" value="MBJ7593983.1"/>
    <property type="molecule type" value="Genomic_DNA"/>
</dbReference>
<dbReference type="InterPro" id="IPR001453">
    <property type="entry name" value="MoaB/Mog_dom"/>
</dbReference>
<evidence type="ECO:0000313" key="14">
    <source>
        <dbReference type="Proteomes" id="UP000606991"/>
    </source>
</evidence>
<keyword evidence="9 11" id="KW-0501">Molybdenum cofactor biosynthesis</keyword>
<dbReference type="InterPro" id="IPR036425">
    <property type="entry name" value="MoaB/Mog-like_dom_sf"/>
</dbReference>
<evidence type="ECO:0000256" key="4">
    <source>
        <dbReference type="ARBA" id="ARBA00010763"/>
    </source>
</evidence>
<keyword evidence="5 11" id="KW-0500">Molybdenum</keyword>
<dbReference type="RefSeq" id="WP_337309798.1">
    <property type="nucleotide sequence ID" value="NZ_JAEKNS010000045.1"/>
</dbReference>
<evidence type="ECO:0000256" key="7">
    <source>
        <dbReference type="ARBA" id="ARBA00022723"/>
    </source>
</evidence>
<keyword evidence="8 11" id="KW-0460">Magnesium</keyword>
<evidence type="ECO:0000259" key="12">
    <source>
        <dbReference type="SMART" id="SM00852"/>
    </source>
</evidence>
<accession>A0A934JZ65</accession>
<feature type="domain" description="MoaB/Mog" evidence="12">
    <location>
        <begin position="188"/>
        <end position="325"/>
    </location>
</feature>
<dbReference type="GO" id="GO:0006777">
    <property type="term" value="P:Mo-molybdopterin cofactor biosynthetic process"/>
    <property type="evidence" value="ECO:0007669"/>
    <property type="project" value="UniProtKB-UniRule"/>
</dbReference>
<dbReference type="CDD" id="cd00887">
    <property type="entry name" value="MoeA"/>
    <property type="match status" value="1"/>
</dbReference>
<gene>
    <name evidence="13" type="ORF">JF886_03835</name>
</gene>
<evidence type="ECO:0000256" key="2">
    <source>
        <dbReference type="ARBA" id="ARBA00002901"/>
    </source>
</evidence>
<evidence type="ECO:0000256" key="9">
    <source>
        <dbReference type="ARBA" id="ARBA00023150"/>
    </source>
</evidence>
<dbReference type="PROSITE" id="PS01079">
    <property type="entry name" value="MOCF_BIOSYNTHESIS_2"/>
    <property type="match status" value="1"/>
</dbReference>
<dbReference type="GO" id="GO:0005829">
    <property type="term" value="C:cytosol"/>
    <property type="evidence" value="ECO:0007669"/>
    <property type="project" value="TreeGrafter"/>
</dbReference>
<dbReference type="Proteomes" id="UP000606991">
    <property type="component" value="Unassembled WGS sequence"/>
</dbReference>
<dbReference type="SUPFAM" id="SSF63867">
    <property type="entry name" value="MoeA C-terminal domain-like"/>
    <property type="match status" value="1"/>
</dbReference>
<dbReference type="SUPFAM" id="SSF63882">
    <property type="entry name" value="MoeA N-terminal region -like"/>
    <property type="match status" value="1"/>
</dbReference>
<dbReference type="PANTHER" id="PTHR10192:SF5">
    <property type="entry name" value="GEPHYRIN"/>
    <property type="match status" value="1"/>
</dbReference>
<name>A0A934JZ65_9BACT</name>
<keyword evidence="7 11" id="KW-0479">Metal-binding</keyword>
<organism evidence="13 14">
    <name type="scientific">Candidatus Aeolococcus gillhamiae</name>
    <dbReference type="NCBI Taxonomy" id="3127015"/>
    <lineage>
        <taxon>Bacteria</taxon>
        <taxon>Bacillati</taxon>
        <taxon>Candidatus Dormiibacterota</taxon>
        <taxon>Candidatus Dormibacteria</taxon>
        <taxon>Candidatus Aeolococcales</taxon>
        <taxon>Candidatus Aeolococcaceae</taxon>
        <taxon>Candidatus Aeolococcus</taxon>
    </lineage>
</organism>
<dbReference type="InterPro" id="IPR008284">
    <property type="entry name" value="MoCF_biosynth_CS"/>
</dbReference>
<dbReference type="InterPro" id="IPR036688">
    <property type="entry name" value="MoeA_C_domain_IV_sf"/>
</dbReference>
<evidence type="ECO:0000256" key="8">
    <source>
        <dbReference type="ARBA" id="ARBA00022842"/>
    </source>
</evidence>
<dbReference type="Pfam" id="PF03454">
    <property type="entry name" value="MoeA_C"/>
    <property type="match status" value="1"/>
</dbReference>
<comment type="pathway">
    <text evidence="3 11">Cofactor biosynthesis; molybdopterin biosynthesis.</text>
</comment>
<evidence type="ECO:0000256" key="10">
    <source>
        <dbReference type="ARBA" id="ARBA00047317"/>
    </source>
</evidence>
<dbReference type="PANTHER" id="PTHR10192">
    <property type="entry name" value="MOLYBDOPTERIN BIOSYNTHESIS PROTEIN"/>
    <property type="match status" value="1"/>
</dbReference>
<dbReference type="SUPFAM" id="SSF53218">
    <property type="entry name" value="Molybdenum cofactor biosynthesis proteins"/>
    <property type="match status" value="1"/>
</dbReference>
<dbReference type="GO" id="GO:0061599">
    <property type="term" value="F:molybdopterin molybdotransferase activity"/>
    <property type="evidence" value="ECO:0007669"/>
    <property type="project" value="UniProtKB-UniRule"/>
</dbReference>
<sequence>MVSLARPPAAAVSVEDARGTLLEGLRRLPGQDVALSAALGRVLARDVCARTDLPGTDNSAMDGYAVVSAEIAGATAAAPVRLALGAESRAGHRAPDHRSGTATLIATGAPIPRGADAVVPLEQTERGGHDVLFAAGAPPGRHIRRRGEDVAAGTVVMAAGRRLRSVDVGVCAAAGMALVHVARRPRVALLSSGDELVEPGTVPQPHQVTDVNTAMLSAAVEEAGGVPVAIGVVGDDRAAVARALESARDAADLVVSSAGVSMGGHDHVRDCVAELGSVSLWTVAMRPGKPLVIGRVGDTPFVGLPGNPVSSAVTFLLFARAAILALQGASRLLPPALPVVLGEAFEKPAHLETYLRVRLERDEGGLVARSSGGQGSAMMHGLGTADALLVLPGGRSVFPAGAPATALQLP</sequence>
<dbReference type="Gene3D" id="2.170.190.11">
    <property type="entry name" value="Molybdopterin biosynthesis moea protein, domain 3"/>
    <property type="match status" value="1"/>
</dbReference>
<dbReference type="NCBIfam" id="TIGR00177">
    <property type="entry name" value="molyb_syn"/>
    <property type="match status" value="1"/>
</dbReference>
<dbReference type="EC" id="2.10.1.1" evidence="11"/>
<evidence type="ECO:0000256" key="11">
    <source>
        <dbReference type="RuleBase" id="RU365090"/>
    </source>
</evidence>
<reference evidence="13 14" key="1">
    <citation type="submission" date="2020-10" db="EMBL/GenBank/DDBJ databases">
        <title>Ca. Dormibacterota MAGs.</title>
        <authorList>
            <person name="Montgomery K."/>
        </authorList>
    </citation>
    <scope>NUCLEOTIDE SEQUENCE [LARGE SCALE GENOMIC DNA]</scope>
    <source>
        <strain evidence="13">SC8812_S17_18</strain>
    </source>
</reference>
<dbReference type="Pfam" id="PF03453">
    <property type="entry name" value="MoeA_N"/>
    <property type="match status" value="1"/>
</dbReference>
<evidence type="ECO:0000256" key="5">
    <source>
        <dbReference type="ARBA" id="ARBA00022505"/>
    </source>
</evidence>
<dbReference type="InterPro" id="IPR036135">
    <property type="entry name" value="MoeA_linker/N_sf"/>
</dbReference>
<dbReference type="FunFam" id="3.40.980.10:FF:000004">
    <property type="entry name" value="Molybdopterin molybdenumtransferase"/>
    <property type="match status" value="1"/>
</dbReference>
<comment type="similarity">
    <text evidence="4 11">Belongs to the MoeA family.</text>
</comment>
<evidence type="ECO:0000256" key="6">
    <source>
        <dbReference type="ARBA" id="ARBA00022679"/>
    </source>
</evidence>
<comment type="catalytic activity">
    <reaction evidence="10">
        <text>adenylyl-molybdopterin + molybdate = Mo-molybdopterin + AMP + H(+)</text>
        <dbReference type="Rhea" id="RHEA:35047"/>
        <dbReference type="ChEBI" id="CHEBI:15378"/>
        <dbReference type="ChEBI" id="CHEBI:36264"/>
        <dbReference type="ChEBI" id="CHEBI:62727"/>
        <dbReference type="ChEBI" id="CHEBI:71302"/>
        <dbReference type="ChEBI" id="CHEBI:456215"/>
        <dbReference type="EC" id="2.10.1.1"/>
    </reaction>
</comment>
<evidence type="ECO:0000256" key="1">
    <source>
        <dbReference type="ARBA" id="ARBA00001946"/>
    </source>
</evidence>
<dbReference type="Gene3D" id="2.40.340.10">
    <property type="entry name" value="MoeA, C-terminal, domain IV"/>
    <property type="match status" value="1"/>
</dbReference>
<dbReference type="InterPro" id="IPR005110">
    <property type="entry name" value="MoeA_linker/N"/>
</dbReference>
<dbReference type="InterPro" id="IPR038987">
    <property type="entry name" value="MoeA-like"/>
</dbReference>
<dbReference type="Gene3D" id="3.90.105.10">
    <property type="entry name" value="Molybdopterin biosynthesis moea protein, domain 2"/>
    <property type="match status" value="1"/>
</dbReference>
<protein>
    <recommendedName>
        <fullName evidence="11">Molybdopterin molybdenumtransferase</fullName>
        <ecNumber evidence="11">2.10.1.1</ecNumber>
    </recommendedName>
</protein>
<dbReference type="InterPro" id="IPR005111">
    <property type="entry name" value="MoeA_C_domain_IV"/>
</dbReference>
<comment type="cofactor">
    <cofactor evidence="1 11">
        <name>Mg(2+)</name>
        <dbReference type="ChEBI" id="CHEBI:18420"/>
    </cofactor>
</comment>
<proteinExistence type="inferred from homology"/>
<dbReference type="Pfam" id="PF00994">
    <property type="entry name" value="MoCF_biosynth"/>
    <property type="match status" value="1"/>
</dbReference>
<dbReference type="NCBIfam" id="NF045515">
    <property type="entry name" value="Glp_gephyrin"/>
    <property type="match status" value="1"/>
</dbReference>
<dbReference type="GO" id="GO:0046872">
    <property type="term" value="F:metal ion binding"/>
    <property type="evidence" value="ECO:0007669"/>
    <property type="project" value="UniProtKB-UniRule"/>
</dbReference>